<protein>
    <submittedName>
        <fullName evidence="5">Predicted protein</fullName>
    </submittedName>
</protein>
<sequence length="966" mass="106210">MSAGQPRKRPANPHPHPHPPNHHHQQQHRSSKRPRPDHPPRSPLLTLSSHINLRWDERSKRALPADDQIGLPWRHLAPFLDSPPRRPRARARALADVAPVPRRIFSLAHIPLLGGLLSYQVWDACLTEADRKFLARFLPDADAEEAVQDLLSGENHHFGNPLQTWSSALCSGDLHPDAVLNKDQQITAHKKAYHAQLNNYHTDMAETVTRWRDKWLTCDNPKTLFRDNLAKQRRGDRQSSGDNVIFSNAPKNAIPMKVVRNGDVTKYMSYIKVSRAQHDLVKRMKQSGDGIQTRHLVGVIGDIDNFHVKPYETLMEDEKQKLHDHWVILSCKELPAAFVARREEKLIAEKLRRSLCREIAERNMSAVEKAEQLGVRTAEAGQDGAYRNAVSSDGQEELVEHSPQDVPQSGNNSSAGLEDEEDANDTSDTTDTSTDSHDSPNTTDQDGNDTSDTGTSTDSHDGPNMTDQDAMDMNNTNIPTQSQGTSDEQDEEVEKISSTSAKSGDSSEAQDEAPVDISCRNGISQSNPGMADDDMEDTSCNDTTLQEHHIPDMQSQEPKAISGTTSPIQGVNSQNMLVQDCKKTGYIGFPIHVHGGFSERTDDLKNMCYPSTSTDHDNKKEMNGMILNQRETDNITMMSSDSTLSRQNNVKGPELKGPAKCQKELWQSATPVDSFYHPPGNGLYAQSGALQLKQHHLSGGPATCMVDLEVDDRRRQQAQISLPAAQPMSSSASLLQPCTNQLNSEQLLNGAKGVGLVPSYSLGHVNGMKQSMGLHSMTNEHLAQSGLAQEQMQLLGERHTGLYSQQVENNINMYSSATLCTQNSFPMVEQQSFAGHVPADRSRSWFPGEEHPPHNNWSGMGSNGVVLGQDLPAGDGSLQSVLSQYKQVSSRPLGSDHQPLGGRRNLVPPHGAQGIAPAPAPVPGMYGYAHQNNVASSQVDGNLQWAHPSSSSACFRQFGGGGPWSR</sequence>
<evidence type="ECO:0000259" key="4">
    <source>
        <dbReference type="PROSITE" id="PS51916"/>
    </source>
</evidence>
<evidence type="ECO:0000256" key="3">
    <source>
        <dbReference type="SAM" id="MobiDB-lite"/>
    </source>
</evidence>
<dbReference type="InterPro" id="IPR024867">
    <property type="entry name" value="NFRKB"/>
</dbReference>
<dbReference type="InterPro" id="IPR044867">
    <property type="entry name" value="DEUBAD_dom"/>
</dbReference>
<dbReference type="CDD" id="cd21865">
    <property type="entry name" value="DEUBAD_NFRKB"/>
    <property type="match status" value="1"/>
</dbReference>
<accession>F2D537</accession>
<dbReference type="AlphaFoldDB" id="F2D537"/>
<reference evidence="5" key="1">
    <citation type="journal article" date="2011" name="Plant Physiol.">
        <title>Comprehensive sequence analysis of 24,783 barley full-length cDNAs derived from 12 clone libraries.</title>
        <authorList>
            <person name="Matsumoto T."/>
            <person name="Tanaka T."/>
            <person name="Sakai H."/>
            <person name="Amano N."/>
            <person name="Kanamori H."/>
            <person name="Kurita K."/>
            <person name="Kikuta A."/>
            <person name="Kamiya K."/>
            <person name="Yamamoto M."/>
            <person name="Ikawa H."/>
            <person name="Fujii N."/>
            <person name="Hori K."/>
            <person name="Itoh T."/>
            <person name="Sato K."/>
        </authorList>
    </citation>
    <scope>NUCLEOTIDE SEQUENCE</scope>
    <source>
        <tissue evidence="5">Shoot</tissue>
    </source>
</reference>
<comment type="subcellular location">
    <subcellularLocation>
        <location evidence="1">Nucleus</location>
    </subcellularLocation>
</comment>
<feature type="compositionally biased region" description="Polar residues" evidence="3">
    <location>
        <begin position="405"/>
        <end position="415"/>
    </location>
</feature>
<dbReference type="EMBL" id="AK358997">
    <property type="protein sequence ID" value="BAJ90208.1"/>
    <property type="molecule type" value="mRNA"/>
</dbReference>
<feature type="compositionally biased region" description="Low complexity" evidence="3">
    <location>
        <begin position="426"/>
        <end position="457"/>
    </location>
</feature>
<feature type="compositionally biased region" description="Polar residues" evidence="3">
    <location>
        <begin position="496"/>
        <end position="507"/>
    </location>
</feature>
<dbReference type="PROSITE" id="PS51916">
    <property type="entry name" value="DEUBAD"/>
    <property type="match status" value="1"/>
</dbReference>
<feature type="domain" description="DEUBAD" evidence="4">
    <location>
        <begin position="104"/>
        <end position="214"/>
    </location>
</feature>
<feature type="region of interest" description="Disordered" evidence="3">
    <location>
        <begin position="890"/>
        <end position="918"/>
    </location>
</feature>
<evidence type="ECO:0000256" key="1">
    <source>
        <dbReference type="ARBA" id="ARBA00004123"/>
    </source>
</evidence>
<proteinExistence type="evidence at transcript level"/>
<organism evidence="5">
    <name type="scientific">Hordeum vulgare subsp. vulgare</name>
    <name type="common">Domesticated barley</name>
    <dbReference type="NCBI Taxonomy" id="112509"/>
    <lineage>
        <taxon>Eukaryota</taxon>
        <taxon>Viridiplantae</taxon>
        <taxon>Streptophyta</taxon>
        <taxon>Embryophyta</taxon>
        <taxon>Tracheophyta</taxon>
        <taxon>Spermatophyta</taxon>
        <taxon>Magnoliopsida</taxon>
        <taxon>Liliopsida</taxon>
        <taxon>Poales</taxon>
        <taxon>Poaceae</taxon>
        <taxon>BOP clade</taxon>
        <taxon>Pooideae</taxon>
        <taxon>Triticodae</taxon>
        <taxon>Triticeae</taxon>
        <taxon>Hordeinae</taxon>
        <taxon>Hordeum</taxon>
    </lineage>
</organism>
<dbReference type="PANTHER" id="PTHR13052:SF2">
    <property type="entry name" value="NUCLEAR FACTOR KAPPA-B-BINDING PROTEIN"/>
    <property type="match status" value="1"/>
</dbReference>
<evidence type="ECO:0000256" key="2">
    <source>
        <dbReference type="ARBA" id="ARBA00023242"/>
    </source>
</evidence>
<feature type="compositionally biased region" description="Polar residues" evidence="3">
    <location>
        <begin position="473"/>
        <end position="486"/>
    </location>
</feature>
<feature type="region of interest" description="Disordered" evidence="3">
    <location>
        <begin position="389"/>
        <end position="542"/>
    </location>
</feature>
<evidence type="ECO:0000313" key="5">
    <source>
        <dbReference type="EMBL" id="BAJ90208.1"/>
    </source>
</evidence>
<keyword evidence="2" id="KW-0539">Nucleus</keyword>
<feature type="region of interest" description="Disordered" evidence="3">
    <location>
        <begin position="1"/>
        <end position="48"/>
    </location>
</feature>
<name>F2D537_HORVV</name>
<dbReference type="PANTHER" id="PTHR13052">
    <property type="entry name" value="NFRKB-RELATED"/>
    <property type="match status" value="1"/>
</dbReference>
<dbReference type="GO" id="GO:0031011">
    <property type="term" value="C:Ino80 complex"/>
    <property type="evidence" value="ECO:0007669"/>
    <property type="project" value="InterPro"/>
</dbReference>
<feature type="compositionally biased region" description="Basic residues" evidence="3">
    <location>
        <begin position="1"/>
        <end position="33"/>
    </location>
</feature>